<feature type="short sequence motif" description="DGA/G" evidence="4">
    <location>
        <begin position="214"/>
        <end position="216"/>
    </location>
</feature>
<protein>
    <submittedName>
        <fullName evidence="6">Patatin-like phospholipase family protein</fullName>
    </submittedName>
</protein>
<keyword evidence="3 4" id="KW-0443">Lipid metabolism</keyword>
<dbReference type="PANTHER" id="PTHR14226:SF78">
    <property type="entry name" value="SLR0060 PROTEIN"/>
    <property type="match status" value="1"/>
</dbReference>
<evidence type="ECO:0000313" key="7">
    <source>
        <dbReference type="Proteomes" id="UP000619295"/>
    </source>
</evidence>
<dbReference type="Gene3D" id="3.40.1090.10">
    <property type="entry name" value="Cytosolic phospholipase A2 catalytic domain"/>
    <property type="match status" value="2"/>
</dbReference>
<evidence type="ECO:0000256" key="3">
    <source>
        <dbReference type="ARBA" id="ARBA00023098"/>
    </source>
</evidence>
<sequence>MSGRPHRRSEPVKGLAGPKAEKTVSLALQGGGAHGAFTWGVLDVILEDGRLGIEALTGTSAGAMNAVVLAEGWLDGGADGARAKLETFWRAISVDGKYGGSERSLIDTMLGAWGNSTGTPPGMLFFEMFSKVASPYDVNPLNINPLRGVVADLIDFEKVRAQDAVKLFIAATNVRTGKIAVFDGEQLTPDHVMASACLPMVFQAVEIDGEAYWDGGYMGNPALFPLFYKAHCDDILLVQINPIQRRELPTKAREIQDRLNEITFNASLLRELRAIDFVNRLIDDGKLPRDEYKRVLMHRIDGGPPLAELTSSSRMNAEWDFLLRLRDMGRAAAKRWLKRNYDAIGKVGTLDLKEAIT</sequence>
<dbReference type="EMBL" id="JACXWY010000015">
    <property type="protein sequence ID" value="MBD3848054.1"/>
    <property type="molecule type" value="Genomic_DNA"/>
</dbReference>
<evidence type="ECO:0000256" key="1">
    <source>
        <dbReference type="ARBA" id="ARBA00022801"/>
    </source>
</evidence>
<dbReference type="SUPFAM" id="SSF52151">
    <property type="entry name" value="FabD/lysophospholipase-like"/>
    <property type="match status" value="1"/>
</dbReference>
<dbReference type="GO" id="GO:0016042">
    <property type="term" value="P:lipid catabolic process"/>
    <property type="evidence" value="ECO:0007669"/>
    <property type="project" value="UniProtKB-UniRule"/>
</dbReference>
<reference evidence="6" key="1">
    <citation type="submission" date="2020-09" db="EMBL/GenBank/DDBJ databases">
        <title>Bosea spartocytisi sp. nov. a root nodule endophyte of Spartocytisus supranubius in the high mountain ecosystem fo the Teide National Park (Canary Islands, Spain).</title>
        <authorList>
            <person name="Pulido-Suarez L."/>
            <person name="Peix A."/>
            <person name="Igual J.M."/>
            <person name="Socas-Perez N."/>
            <person name="Velazquez E."/>
            <person name="Flores-Felix J.D."/>
            <person name="Leon-Barrios M."/>
        </authorList>
    </citation>
    <scope>NUCLEOTIDE SEQUENCE</scope>
    <source>
        <strain evidence="6">SSUT16</strain>
    </source>
</reference>
<name>A0A927I177_9HYPH</name>
<feature type="short sequence motif" description="GXGXXG" evidence="4">
    <location>
        <begin position="30"/>
        <end position="35"/>
    </location>
</feature>
<feature type="short sequence motif" description="GXSXG" evidence="4">
    <location>
        <begin position="58"/>
        <end position="62"/>
    </location>
</feature>
<feature type="active site" description="Nucleophile" evidence="4">
    <location>
        <position position="60"/>
    </location>
</feature>
<gene>
    <name evidence="6" type="ORF">IED13_20330</name>
</gene>
<evidence type="ECO:0000256" key="2">
    <source>
        <dbReference type="ARBA" id="ARBA00022963"/>
    </source>
</evidence>
<dbReference type="Proteomes" id="UP000619295">
    <property type="component" value="Unassembled WGS sequence"/>
</dbReference>
<feature type="active site" description="Proton acceptor" evidence="4">
    <location>
        <position position="214"/>
    </location>
</feature>
<dbReference type="InterPro" id="IPR050301">
    <property type="entry name" value="NTE"/>
</dbReference>
<dbReference type="PANTHER" id="PTHR14226">
    <property type="entry name" value="NEUROPATHY TARGET ESTERASE/SWISS CHEESE D.MELANOGASTER"/>
    <property type="match status" value="1"/>
</dbReference>
<feature type="domain" description="PNPLA" evidence="5">
    <location>
        <begin position="26"/>
        <end position="227"/>
    </location>
</feature>
<keyword evidence="7" id="KW-1185">Reference proteome</keyword>
<dbReference type="Pfam" id="PF01734">
    <property type="entry name" value="Patatin"/>
    <property type="match status" value="1"/>
</dbReference>
<dbReference type="PROSITE" id="PS51635">
    <property type="entry name" value="PNPLA"/>
    <property type="match status" value="1"/>
</dbReference>
<evidence type="ECO:0000256" key="4">
    <source>
        <dbReference type="PROSITE-ProRule" id="PRU01161"/>
    </source>
</evidence>
<proteinExistence type="predicted"/>
<dbReference type="InterPro" id="IPR002641">
    <property type="entry name" value="PNPLA_dom"/>
</dbReference>
<dbReference type="RefSeq" id="WP_112761494.1">
    <property type="nucleotide sequence ID" value="NZ_JACXWY010000015.1"/>
</dbReference>
<evidence type="ECO:0000259" key="5">
    <source>
        <dbReference type="PROSITE" id="PS51635"/>
    </source>
</evidence>
<dbReference type="InterPro" id="IPR016035">
    <property type="entry name" value="Acyl_Trfase/lysoPLipase"/>
</dbReference>
<keyword evidence="1 4" id="KW-0378">Hydrolase</keyword>
<dbReference type="GO" id="GO:0016787">
    <property type="term" value="F:hydrolase activity"/>
    <property type="evidence" value="ECO:0007669"/>
    <property type="project" value="UniProtKB-UniRule"/>
</dbReference>
<accession>A0A927I177</accession>
<comment type="caution">
    <text evidence="6">The sequence shown here is derived from an EMBL/GenBank/DDBJ whole genome shotgun (WGS) entry which is preliminary data.</text>
</comment>
<dbReference type="AlphaFoldDB" id="A0A927I177"/>
<keyword evidence="2 4" id="KW-0442">Lipid degradation</keyword>
<organism evidence="6 7">
    <name type="scientific">Bosea spartocytisi</name>
    <dbReference type="NCBI Taxonomy" id="2773451"/>
    <lineage>
        <taxon>Bacteria</taxon>
        <taxon>Pseudomonadati</taxon>
        <taxon>Pseudomonadota</taxon>
        <taxon>Alphaproteobacteria</taxon>
        <taxon>Hyphomicrobiales</taxon>
        <taxon>Boseaceae</taxon>
        <taxon>Bosea</taxon>
    </lineage>
</organism>
<evidence type="ECO:0000313" key="6">
    <source>
        <dbReference type="EMBL" id="MBD3848054.1"/>
    </source>
</evidence>